<protein>
    <submittedName>
        <fullName evidence="7">Uncharacterized integral membrane protein</fullName>
    </submittedName>
</protein>
<dbReference type="AlphaFoldDB" id="A0A1M6JWP5"/>
<dbReference type="PANTHER" id="PTHR41335:SF1">
    <property type="entry name" value="MEMBRANE PROTEIN"/>
    <property type="match status" value="1"/>
</dbReference>
<dbReference type="Pfam" id="PF06305">
    <property type="entry name" value="LapA_dom"/>
    <property type="match status" value="1"/>
</dbReference>
<dbReference type="OrthoDB" id="1708221at2"/>
<proteinExistence type="predicted"/>
<dbReference type="Proteomes" id="UP000184465">
    <property type="component" value="Unassembled WGS sequence"/>
</dbReference>
<evidence type="ECO:0000256" key="2">
    <source>
        <dbReference type="ARBA" id="ARBA00022692"/>
    </source>
</evidence>
<sequence>MQILFVFSLVFAILVSLFAVMNSDPVTIKLLWKQYRFSQAIVILGSAAIGAIIVALLGIFSKVKSSLKIRELNNKIRKLEREIQEPKSFENSYEDIRQGSNVNNNLDNIDNDTIKEQMNINFKNNEINK</sequence>
<evidence type="ECO:0000256" key="1">
    <source>
        <dbReference type="ARBA" id="ARBA00022475"/>
    </source>
</evidence>
<evidence type="ECO:0000256" key="4">
    <source>
        <dbReference type="ARBA" id="ARBA00023136"/>
    </source>
</evidence>
<feature type="domain" description="Lipopolysaccharide assembly protein A" evidence="6">
    <location>
        <begin position="22"/>
        <end position="83"/>
    </location>
</feature>
<dbReference type="InterPro" id="IPR010445">
    <property type="entry name" value="LapA_dom"/>
</dbReference>
<keyword evidence="4 5" id="KW-0472">Membrane</keyword>
<keyword evidence="8" id="KW-1185">Reference proteome</keyword>
<feature type="transmembrane region" description="Helical" evidence="5">
    <location>
        <begin position="39"/>
        <end position="60"/>
    </location>
</feature>
<gene>
    <name evidence="7" type="ORF">SAMN02745912_00196</name>
</gene>
<dbReference type="EMBL" id="FRAG01000001">
    <property type="protein sequence ID" value="SHJ51096.1"/>
    <property type="molecule type" value="Genomic_DNA"/>
</dbReference>
<dbReference type="GO" id="GO:0005886">
    <property type="term" value="C:plasma membrane"/>
    <property type="evidence" value="ECO:0007669"/>
    <property type="project" value="InterPro"/>
</dbReference>
<reference evidence="7 8" key="1">
    <citation type="submission" date="2016-11" db="EMBL/GenBank/DDBJ databases">
        <authorList>
            <person name="Jaros S."/>
            <person name="Januszkiewicz K."/>
            <person name="Wedrychowicz H."/>
        </authorList>
    </citation>
    <scope>NUCLEOTIDE SEQUENCE [LARGE SCALE GENOMIC DNA]</scope>
    <source>
        <strain evidence="7 8">DSM 15212</strain>
    </source>
</reference>
<accession>A0A1M6JWP5</accession>
<dbReference type="RefSeq" id="WP_073146501.1">
    <property type="nucleotide sequence ID" value="NZ_FRAG01000001.1"/>
</dbReference>
<evidence type="ECO:0000313" key="8">
    <source>
        <dbReference type="Proteomes" id="UP000184465"/>
    </source>
</evidence>
<keyword evidence="1" id="KW-1003">Cell membrane</keyword>
<name>A0A1M6JWP5_PARC5</name>
<organism evidence="7 8">
    <name type="scientific">Paramaledivibacter caminithermalis (strain DSM 15212 / CIP 107654 / DViRD3)</name>
    <name type="common">Clostridium caminithermale</name>
    <dbReference type="NCBI Taxonomy" id="1121301"/>
    <lineage>
        <taxon>Bacteria</taxon>
        <taxon>Bacillati</taxon>
        <taxon>Bacillota</taxon>
        <taxon>Clostridia</taxon>
        <taxon>Peptostreptococcales</taxon>
        <taxon>Caminicellaceae</taxon>
        <taxon>Paramaledivibacter</taxon>
    </lineage>
</organism>
<keyword evidence="3 5" id="KW-1133">Transmembrane helix</keyword>
<evidence type="ECO:0000256" key="3">
    <source>
        <dbReference type="ARBA" id="ARBA00022989"/>
    </source>
</evidence>
<evidence type="ECO:0000313" key="7">
    <source>
        <dbReference type="EMBL" id="SHJ51096.1"/>
    </source>
</evidence>
<evidence type="ECO:0000259" key="6">
    <source>
        <dbReference type="Pfam" id="PF06305"/>
    </source>
</evidence>
<evidence type="ECO:0000256" key="5">
    <source>
        <dbReference type="SAM" id="Phobius"/>
    </source>
</evidence>
<dbReference type="STRING" id="1121301.SAMN02745912_00196"/>
<keyword evidence="2 5" id="KW-0812">Transmembrane</keyword>
<dbReference type="PANTHER" id="PTHR41335">
    <property type="entry name" value="MEMBRANE PROTEIN-RELATED"/>
    <property type="match status" value="1"/>
</dbReference>